<sequence>MILSRKMRAYSGTSLDFEFLTYDSKQQLPAAASAIEGGISVQREAYWSYCGSVLSTDPDDFPASLYEWQTATLSGSILPILSPLLNFVNDFISERGLDNYWITLRATTATYEYDKTRWHTDDMFFSAGSGGLLSRVSATNKRHLDLQTDWKICATLLGPSTLFIPSRHQPHARKIQFAAKKKNSKDHLCTSIRCAGCATAADAVRDDLAANLSVFGSEQAKKGECAVFRIGQESGAVHSEPQMSCGGRIFVNIVPGKREELCSLVSKWGMDFPRSWWISPSVSHLSTKP</sequence>
<gene>
    <name evidence="1" type="ORF">BKA67DRAFT_566272</name>
</gene>
<proteinExistence type="predicted"/>
<dbReference type="GeneID" id="70131767"/>
<dbReference type="RefSeq" id="XP_045959078.1">
    <property type="nucleotide sequence ID" value="XM_046102875.1"/>
</dbReference>
<accession>A0A9P8UMB6</accession>
<dbReference type="OrthoDB" id="10261951at2759"/>
<keyword evidence="2" id="KW-1185">Reference proteome</keyword>
<organism evidence="1 2">
    <name type="scientific">Truncatella angustata</name>
    <dbReference type="NCBI Taxonomy" id="152316"/>
    <lineage>
        <taxon>Eukaryota</taxon>
        <taxon>Fungi</taxon>
        <taxon>Dikarya</taxon>
        <taxon>Ascomycota</taxon>
        <taxon>Pezizomycotina</taxon>
        <taxon>Sordariomycetes</taxon>
        <taxon>Xylariomycetidae</taxon>
        <taxon>Amphisphaeriales</taxon>
        <taxon>Sporocadaceae</taxon>
        <taxon>Truncatella</taxon>
    </lineage>
</organism>
<evidence type="ECO:0000313" key="1">
    <source>
        <dbReference type="EMBL" id="KAH6654808.1"/>
    </source>
</evidence>
<evidence type="ECO:0000313" key="2">
    <source>
        <dbReference type="Proteomes" id="UP000758603"/>
    </source>
</evidence>
<reference evidence="1" key="1">
    <citation type="journal article" date="2021" name="Nat. Commun.">
        <title>Genetic determinants of endophytism in the Arabidopsis root mycobiome.</title>
        <authorList>
            <person name="Mesny F."/>
            <person name="Miyauchi S."/>
            <person name="Thiergart T."/>
            <person name="Pickel B."/>
            <person name="Atanasova L."/>
            <person name="Karlsson M."/>
            <person name="Huettel B."/>
            <person name="Barry K.W."/>
            <person name="Haridas S."/>
            <person name="Chen C."/>
            <person name="Bauer D."/>
            <person name="Andreopoulos W."/>
            <person name="Pangilinan J."/>
            <person name="LaButti K."/>
            <person name="Riley R."/>
            <person name="Lipzen A."/>
            <person name="Clum A."/>
            <person name="Drula E."/>
            <person name="Henrissat B."/>
            <person name="Kohler A."/>
            <person name="Grigoriev I.V."/>
            <person name="Martin F.M."/>
            <person name="Hacquard S."/>
        </authorList>
    </citation>
    <scope>NUCLEOTIDE SEQUENCE</scope>
    <source>
        <strain evidence="1">MPI-SDFR-AT-0073</strain>
    </source>
</reference>
<dbReference type="Proteomes" id="UP000758603">
    <property type="component" value="Unassembled WGS sequence"/>
</dbReference>
<protein>
    <submittedName>
        <fullName evidence="1">Uncharacterized protein</fullName>
    </submittedName>
</protein>
<name>A0A9P8UMB6_9PEZI</name>
<dbReference type="AlphaFoldDB" id="A0A9P8UMB6"/>
<dbReference type="EMBL" id="JAGPXC010000004">
    <property type="protein sequence ID" value="KAH6654808.1"/>
    <property type="molecule type" value="Genomic_DNA"/>
</dbReference>
<comment type="caution">
    <text evidence="1">The sequence shown here is derived from an EMBL/GenBank/DDBJ whole genome shotgun (WGS) entry which is preliminary data.</text>
</comment>